<dbReference type="PANTHER" id="PTHR37534">
    <property type="entry name" value="TRANSCRIPTIONAL ACTIVATOR PROTEIN UGA3"/>
    <property type="match status" value="1"/>
</dbReference>
<dbReference type="SMART" id="SM00066">
    <property type="entry name" value="GAL4"/>
    <property type="match status" value="1"/>
</dbReference>
<feature type="domain" description="Zn(2)-C6 fungal-type" evidence="3">
    <location>
        <begin position="15"/>
        <end position="43"/>
    </location>
</feature>
<keyword evidence="2" id="KW-0539">Nucleus</keyword>
<dbReference type="Pfam" id="PF11951">
    <property type="entry name" value="Fungal_trans_2"/>
    <property type="match status" value="1"/>
</dbReference>
<dbReference type="EMBL" id="CAJMWY010003716">
    <property type="protein sequence ID" value="CAE6505723.1"/>
    <property type="molecule type" value="Genomic_DNA"/>
</dbReference>
<accession>A0A8H3D3C6</accession>
<gene>
    <name evidence="4" type="ORF">RDB_LOCUS129590</name>
</gene>
<dbReference type="GO" id="GO:0008270">
    <property type="term" value="F:zinc ion binding"/>
    <property type="evidence" value="ECO:0007669"/>
    <property type="project" value="InterPro"/>
</dbReference>
<dbReference type="PROSITE" id="PS50048">
    <property type="entry name" value="ZN2_CY6_FUNGAL_2"/>
    <property type="match status" value="1"/>
</dbReference>
<dbReference type="SUPFAM" id="SSF57701">
    <property type="entry name" value="Zn2/Cys6 DNA-binding domain"/>
    <property type="match status" value="1"/>
</dbReference>
<dbReference type="PROSITE" id="PS00463">
    <property type="entry name" value="ZN2_CY6_FUNGAL_1"/>
    <property type="match status" value="1"/>
</dbReference>
<dbReference type="PANTHER" id="PTHR37534:SF46">
    <property type="entry name" value="ZN(II)2CYS6 TRANSCRIPTION FACTOR (EUROFUNG)"/>
    <property type="match status" value="1"/>
</dbReference>
<dbReference type="InterPro" id="IPR021858">
    <property type="entry name" value="Fun_TF"/>
</dbReference>
<dbReference type="AlphaFoldDB" id="A0A8H3D3C6"/>
<sequence length="585" mass="65605">MSSAQHPQPTPHLRGCLTCWRRRKKCDLTWPHCKGCLKGGFACLGYGDHNSCVNAYRKELHIPISLSQPISCAVPVQAAWSETFPGSFTAGLRISKHDWSPDNIDINYGSTPSIMGTGLRSIMAIPVHSANDDHAPEDFDHIWIQNQTQLTHSWRPLSHRSSSTETSLETSLETASNMLSTKDYMAEFIASLCESIPPSVVSHQTSNEARFVHTINEYQLQRTSYWFMTPPSRVRGPMVNRLKSSKVMIWTVYLGVELFKALNQDPNSVATRGHIDWIDKLGRTLTIRSSNNSSLKDVADYLMAQLELVFLSFVTVGSAWGYNTLQKSLPRFLHLVAADANLSVEHPNGNLLVSFPRTFCALQQELKRFILYDTTTALVLGVPPLVEYDYDGECNPISHGFQWVHGVPVTLIEVISQINSWRAGSTATALDDWRTLERRVMSWQAQPLVTEEEPVGNVGRLAVQEGWRHVALIYLYMGMCGVSSNDPRVQASITQIVQLGESVTNLSIGIHMLMHYVIAGLGAQYEQHRSIIREKLLSLKGKRAWLFRGPEFIQVVDHLWHGIGVGGAPVTWDDYVRSRCTILPL</sequence>
<proteinExistence type="predicted"/>
<evidence type="ECO:0000256" key="2">
    <source>
        <dbReference type="ARBA" id="ARBA00023242"/>
    </source>
</evidence>
<protein>
    <recommendedName>
        <fullName evidence="3">Zn(2)-C6 fungal-type domain-containing protein</fullName>
    </recommendedName>
</protein>
<evidence type="ECO:0000313" key="4">
    <source>
        <dbReference type="EMBL" id="CAE6505723.1"/>
    </source>
</evidence>
<comment type="caution">
    <text evidence="4">The sequence shown here is derived from an EMBL/GenBank/DDBJ whole genome shotgun (WGS) entry which is preliminary data.</text>
</comment>
<reference evidence="4" key="1">
    <citation type="submission" date="2021-01" db="EMBL/GenBank/DDBJ databases">
        <authorList>
            <person name="Kaushik A."/>
        </authorList>
    </citation>
    <scope>NUCLEOTIDE SEQUENCE</scope>
    <source>
        <strain evidence="4">AG4-RS23</strain>
    </source>
</reference>
<organism evidence="4 5">
    <name type="scientific">Rhizoctonia solani</name>
    <dbReference type="NCBI Taxonomy" id="456999"/>
    <lineage>
        <taxon>Eukaryota</taxon>
        <taxon>Fungi</taxon>
        <taxon>Dikarya</taxon>
        <taxon>Basidiomycota</taxon>
        <taxon>Agaricomycotina</taxon>
        <taxon>Agaricomycetes</taxon>
        <taxon>Cantharellales</taxon>
        <taxon>Ceratobasidiaceae</taxon>
        <taxon>Rhizoctonia</taxon>
    </lineage>
</organism>
<evidence type="ECO:0000313" key="5">
    <source>
        <dbReference type="Proteomes" id="UP000663861"/>
    </source>
</evidence>
<dbReference type="InterPro" id="IPR001138">
    <property type="entry name" value="Zn2Cys6_DnaBD"/>
</dbReference>
<name>A0A8H3D3C6_9AGAM</name>
<dbReference type="GO" id="GO:0005634">
    <property type="term" value="C:nucleus"/>
    <property type="evidence" value="ECO:0007669"/>
    <property type="project" value="UniProtKB-SubCell"/>
</dbReference>
<evidence type="ECO:0000259" key="3">
    <source>
        <dbReference type="PROSITE" id="PS50048"/>
    </source>
</evidence>
<evidence type="ECO:0000256" key="1">
    <source>
        <dbReference type="ARBA" id="ARBA00004123"/>
    </source>
</evidence>
<dbReference type="GO" id="GO:0000981">
    <property type="term" value="F:DNA-binding transcription factor activity, RNA polymerase II-specific"/>
    <property type="evidence" value="ECO:0007669"/>
    <property type="project" value="InterPro"/>
</dbReference>
<dbReference type="Pfam" id="PF00172">
    <property type="entry name" value="Zn_clus"/>
    <property type="match status" value="1"/>
</dbReference>
<dbReference type="CDD" id="cd00067">
    <property type="entry name" value="GAL4"/>
    <property type="match status" value="1"/>
</dbReference>
<dbReference type="Proteomes" id="UP000663861">
    <property type="component" value="Unassembled WGS sequence"/>
</dbReference>
<comment type="subcellular location">
    <subcellularLocation>
        <location evidence="1">Nucleus</location>
    </subcellularLocation>
</comment>
<dbReference type="InterPro" id="IPR036864">
    <property type="entry name" value="Zn2-C6_fun-type_DNA-bd_sf"/>
</dbReference>